<dbReference type="InterPro" id="IPR029045">
    <property type="entry name" value="ClpP/crotonase-like_dom_sf"/>
</dbReference>
<evidence type="ECO:0000313" key="4">
    <source>
        <dbReference type="Proteomes" id="UP001183809"/>
    </source>
</evidence>
<organism evidence="3 4">
    <name type="scientific">Streptomyces gibsoniae</name>
    <dbReference type="NCBI Taxonomy" id="3075529"/>
    <lineage>
        <taxon>Bacteria</taxon>
        <taxon>Bacillati</taxon>
        <taxon>Actinomycetota</taxon>
        <taxon>Actinomycetes</taxon>
        <taxon>Kitasatosporales</taxon>
        <taxon>Streptomycetaceae</taxon>
        <taxon>Streptomyces</taxon>
    </lineage>
</organism>
<comment type="similarity">
    <text evidence="1 2">Belongs to the enoyl-CoA hydratase/isomerase family.</text>
</comment>
<sequence>MTYTGFTALEITAHDAVLTVSLNNPPLNLLDSTLIPELKRFVREAASDDTTRVIVFESAVPGFFAAHVDISYGADPAAFMALGADDSGHNGLNPMQHLMASIRALPQVTIAKLRGRLRGGGNELAMAADLRYAAADETWFGQIEGRMGIIPGGGGTQFLSRAIGRSRALEAVLTADLYDTATAEMYGWITRAFPAGDLDAAVSDIAQRIGTRLPSQILAAKAAIDPTTAGDRLDDDLRAEGAALAHVYPSPAHIEKRMNDALADGLQTPENERNLEAFLDRY</sequence>
<dbReference type="CDD" id="cd06558">
    <property type="entry name" value="crotonase-like"/>
    <property type="match status" value="1"/>
</dbReference>
<dbReference type="PANTHER" id="PTHR11941:SF54">
    <property type="entry name" value="ENOYL-COA HYDRATASE, MITOCHONDRIAL"/>
    <property type="match status" value="1"/>
</dbReference>
<comment type="caution">
    <text evidence="3">The sequence shown here is derived from an EMBL/GenBank/DDBJ whole genome shotgun (WGS) entry which is preliminary data.</text>
</comment>
<name>A0ABU2TV38_9ACTN</name>
<dbReference type="PROSITE" id="PS00166">
    <property type="entry name" value="ENOYL_COA_HYDRATASE"/>
    <property type="match status" value="1"/>
</dbReference>
<dbReference type="EMBL" id="JAVREY010000018">
    <property type="protein sequence ID" value="MDT0464825.1"/>
    <property type="molecule type" value="Genomic_DNA"/>
</dbReference>
<dbReference type="RefSeq" id="WP_311696226.1">
    <property type="nucleotide sequence ID" value="NZ_JAVREY010000018.1"/>
</dbReference>
<gene>
    <name evidence="3" type="ORF">RM764_17710</name>
</gene>
<evidence type="ECO:0000313" key="3">
    <source>
        <dbReference type="EMBL" id="MDT0464825.1"/>
    </source>
</evidence>
<dbReference type="InterPro" id="IPR018376">
    <property type="entry name" value="Enoyl-CoA_hyd/isom_CS"/>
</dbReference>
<reference evidence="4" key="1">
    <citation type="submission" date="2023-07" db="EMBL/GenBank/DDBJ databases">
        <title>30 novel species of actinomycetes from the DSMZ collection.</title>
        <authorList>
            <person name="Nouioui I."/>
        </authorList>
    </citation>
    <scope>NUCLEOTIDE SEQUENCE [LARGE SCALE GENOMIC DNA]</scope>
    <source>
        <strain evidence="4">DSM 41699</strain>
    </source>
</reference>
<keyword evidence="4" id="KW-1185">Reference proteome</keyword>
<proteinExistence type="inferred from homology"/>
<dbReference type="Gene3D" id="3.90.226.10">
    <property type="entry name" value="2-enoyl-CoA Hydratase, Chain A, domain 1"/>
    <property type="match status" value="1"/>
</dbReference>
<dbReference type="PANTHER" id="PTHR11941">
    <property type="entry name" value="ENOYL-COA HYDRATASE-RELATED"/>
    <property type="match status" value="1"/>
</dbReference>
<evidence type="ECO:0000256" key="2">
    <source>
        <dbReference type="RuleBase" id="RU003707"/>
    </source>
</evidence>
<evidence type="ECO:0000256" key="1">
    <source>
        <dbReference type="ARBA" id="ARBA00005254"/>
    </source>
</evidence>
<protein>
    <submittedName>
        <fullName evidence="3">Enoyl-CoA hydratase/isomerase family protein</fullName>
    </submittedName>
</protein>
<dbReference type="InterPro" id="IPR001753">
    <property type="entry name" value="Enoyl-CoA_hydra/iso"/>
</dbReference>
<accession>A0ABU2TV38</accession>
<dbReference type="Pfam" id="PF00378">
    <property type="entry name" value="ECH_1"/>
    <property type="match status" value="1"/>
</dbReference>
<dbReference type="SUPFAM" id="SSF52096">
    <property type="entry name" value="ClpP/crotonase"/>
    <property type="match status" value="1"/>
</dbReference>
<dbReference type="Proteomes" id="UP001183809">
    <property type="component" value="Unassembled WGS sequence"/>
</dbReference>